<sequence length="83" mass="9091">MSRRRRPLVPQAQAGLDQLKAKVAGVQQPEQAKYEVASELLVPLQKGYNGQLTSHDAGRIGGKLGGHMVKELVRMAMEKLPKT</sequence>
<protein>
    <submittedName>
        <fullName evidence="1">Alpha/beta-type small acid-soluble spore protein</fullName>
    </submittedName>
</protein>
<gene>
    <name evidence="1" type="ORF">NDK47_16515</name>
</gene>
<dbReference type="RefSeq" id="WP_251870849.1">
    <property type="nucleotide sequence ID" value="NZ_CP098755.1"/>
</dbReference>
<dbReference type="Gene3D" id="6.10.10.80">
    <property type="entry name" value="Small, acid-soluble spore protein, alpha/beta type-like"/>
    <property type="match status" value="1"/>
</dbReference>
<dbReference type="Pfam" id="PF00269">
    <property type="entry name" value="SASP"/>
    <property type="match status" value="1"/>
</dbReference>
<organism evidence="1 2">
    <name type="scientific">Brevibacillus ruminantium</name>
    <dbReference type="NCBI Taxonomy" id="2950604"/>
    <lineage>
        <taxon>Bacteria</taxon>
        <taxon>Bacillati</taxon>
        <taxon>Bacillota</taxon>
        <taxon>Bacilli</taxon>
        <taxon>Bacillales</taxon>
        <taxon>Paenibacillaceae</taxon>
        <taxon>Brevibacillus</taxon>
    </lineage>
</organism>
<dbReference type="EMBL" id="CP098755">
    <property type="protein sequence ID" value="USG63770.1"/>
    <property type="molecule type" value="Genomic_DNA"/>
</dbReference>
<dbReference type="Proteomes" id="UP001056500">
    <property type="component" value="Chromosome"/>
</dbReference>
<evidence type="ECO:0000313" key="1">
    <source>
        <dbReference type="EMBL" id="USG63770.1"/>
    </source>
</evidence>
<dbReference type="InterPro" id="IPR038300">
    <property type="entry name" value="SASP_sf_alpha/beta"/>
</dbReference>
<reference evidence="1" key="1">
    <citation type="submission" date="2022-06" db="EMBL/GenBank/DDBJ databases">
        <title>Genome sequencing of Brevibacillus sp. BB3-R1.</title>
        <authorList>
            <person name="Heo J."/>
            <person name="Lee D."/>
            <person name="Won M."/>
            <person name="Han B.-H."/>
            <person name="Hong S.-B."/>
            <person name="Kwon S.-W."/>
        </authorList>
    </citation>
    <scope>NUCLEOTIDE SEQUENCE</scope>
    <source>
        <strain evidence="1">BB3-R1</strain>
    </source>
</reference>
<accession>A0ABY4W9C5</accession>
<evidence type="ECO:0000313" key="2">
    <source>
        <dbReference type="Proteomes" id="UP001056500"/>
    </source>
</evidence>
<dbReference type="InterPro" id="IPR001448">
    <property type="entry name" value="SASP_alpha/beta-type"/>
</dbReference>
<name>A0ABY4W9C5_9BACL</name>
<keyword evidence="2" id="KW-1185">Reference proteome</keyword>
<proteinExistence type="predicted"/>